<evidence type="ECO:0000313" key="8">
    <source>
        <dbReference type="EMBL" id="OAD62431.1"/>
    </source>
</evidence>
<dbReference type="PANTHER" id="PTHR46674:SF1">
    <property type="entry name" value="INACTIVE PEPTIDYL-PROLYL CIS-TRANS ISOMERASE FKBP6"/>
    <property type="match status" value="1"/>
</dbReference>
<comment type="catalytic activity">
    <reaction evidence="4">
        <text>[protein]-peptidylproline (omega=180) = [protein]-peptidylproline (omega=0)</text>
        <dbReference type="Rhea" id="RHEA:16237"/>
        <dbReference type="Rhea" id="RHEA-COMP:10747"/>
        <dbReference type="Rhea" id="RHEA-COMP:10748"/>
        <dbReference type="ChEBI" id="CHEBI:83833"/>
        <dbReference type="ChEBI" id="CHEBI:83834"/>
        <dbReference type="EC" id="5.2.1.8"/>
    </reaction>
</comment>
<keyword evidence="4" id="KW-0697">Rotamase</keyword>
<evidence type="ECO:0000256" key="3">
    <source>
        <dbReference type="ARBA" id="ARBA00022803"/>
    </source>
</evidence>
<dbReference type="GO" id="GO:0007283">
    <property type="term" value="P:spermatogenesis"/>
    <property type="evidence" value="ECO:0007669"/>
    <property type="project" value="TreeGrafter"/>
</dbReference>
<dbReference type="Proteomes" id="UP000250275">
    <property type="component" value="Unassembled WGS sequence"/>
</dbReference>
<evidence type="ECO:0000256" key="2">
    <source>
        <dbReference type="ARBA" id="ARBA00022737"/>
    </source>
</evidence>
<keyword evidence="6" id="KW-0175">Coiled coil</keyword>
<dbReference type="InterPro" id="IPR019734">
    <property type="entry name" value="TPR_rpt"/>
</dbReference>
<dbReference type="OrthoDB" id="8116123at2759"/>
<dbReference type="InterPro" id="IPR011990">
    <property type="entry name" value="TPR-like_helical_dom_sf"/>
</dbReference>
<dbReference type="InterPro" id="IPR046357">
    <property type="entry name" value="PPIase_dom_sf"/>
</dbReference>
<feature type="domain" description="PPIase FKBP-type" evidence="7">
    <location>
        <begin position="115"/>
        <end position="204"/>
    </location>
</feature>
<dbReference type="GO" id="GO:0051879">
    <property type="term" value="F:Hsp90 protein binding"/>
    <property type="evidence" value="ECO:0007669"/>
    <property type="project" value="TreeGrafter"/>
</dbReference>
<keyword evidence="3 5" id="KW-0802">TPR repeat</keyword>
<dbReference type="EC" id="5.2.1.8" evidence="4"/>
<accession>A0A310SIH5</accession>
<dbReference type="InterPro" id="IPR042282">
    <property type="entry name" value="FKBP6/shu"/>
</dbReference>
<keyword evidence="4 8" id="KW-0413">Isomerase</keyword>
<dbReference type="GO" id="GO:0003755">
    <property type="term" value="F:peptidyl-prolyl cis-trans isomerase activity"/>
    <property type="evidence" value="ECO:0007669"/>
    <property type="project" value="UniProtKB-KW"/>
</dbReference>
<gene>
    <name evidence="8" type="ORF">WN48_07302</name>
</gene>
<reference evidence="8 9" key="1">
    <citation type="submission" date="2015-07" db="EMBL/GenBank/DDBJ databases">
        <title>The genome of Eufriesea mexicana.</title>
        <authorList>
            <person name="Pan H."/>
            <person name="Kapheim K."/>
        </authorList>
    </citation>
    <scope>NUCLEOTIDE SEQUENCE [LARGE SCALE GENOMIC DNA]</scope>
    <source>
        <strain evidence="8">0111107269</strain>
        <tissue evidence="8">Whole body</tissue>
    </source>
</reference>
<keyword evidence="2" id="KW-0677">Repeat</keyword>
<feature type="repeat" description="TPR" evidence="5">
    <location>
        <begin position="310"/>
        <end position="343"/>
    </location>
</feature>
<proteinExistence type="inferred from homology"/>
<dbReference type="InterPro" id="IPR001179">
    <property type="entry name" value="PPIase_FKBP_dom"/>
</dbReference>
<dbReference type="PROSITE" id="PS50005">
    <property type="entry name" value="TPR"/>
    <property type="match status" value="1"/>
</dbReference>
<dbReference type="PANTHER" id="PTHR46674">
    <property type="entry name" value="INACTIVE PEPTIDYL-PROLYL CIS-TRANS ISOMERASE FKBP6"/>
    <property type="match status" value="1"/>
</dbReference>
<comment type="similarity">
    <text evidence="1">Belongs to the FKBP6 family.</text>
</comment>
<evidence type="ECO:0000259" key="7">
    <source>
        <dbReference type="PROSITE" id="PS50059"/>
    </source>
</evidence>
<dbReference type="AlphaFoldDB" id="A0A310SIH5"/>
<dbReference type="Gene3D" id="1.25.40.10">
    <property type="entry name" value="Tetratricopeptide repeat domain"/>
    <property type="match status" value="1"/>
</dbReference>
<dbReference type="SUPFAM" id="SSF48452">
    <property type="entry name" value="TPR-like"/>
    <property type="match status" value="1"/>
</dbReference>
<protein>
    <recommendedName>
        <fullName evidence="4">peptidylprolyl isomerase</fullName>
        <ecNumber evidence="4">5.2.1.8</ecNumber>
    </recommendedName>
</protein>
<organism evidence="8 9">
    <name type="scientific">Eufriesea mexicana</name>
    <dbReference type="NCBI Taxonomy" id="516756"/>
    <lineage>
        <taxon>Eukaryota</taxon>
        <taxon>Metazoa</taxon>
        <taxon>Ecdysozoa</taxon>
        <taxon>Arthropoda</taxon>
        <taxon>Hexapoda</taxon>
        <taxon>Insecta</taxon>
        <taxon>Pterygota</taxon>
        <taxon>Neoptera</taxon>
        <taxon>Endopterygota</taxon>
        <taxon>Hymenoptera</taxon>
        <taxon>Apocrita</taxon>
        <taxon>Aculeata</taxon>
        <taxon>Apoidea</taxon>
        <taxon>Anthophila</taxon>
        <taxon>Apidae</taxon>
        <taxon>Eufriesea</taxon>
    </lineage>
</organism>
<feature type="coiled-coil region" evidence="6">
    <location>
        <begin position="246"/>
        <end position="280"/>
    </location>
</feature>
<dbReference type="PROSITE" id="PS50293">
    <property type="entry name" value="TPR_REGION"/>
    <property type="match status" value="1"/>
</dbReference>
<dbReference type="SMART" id="SM00028">
    <property type="entry name" value="TPR"/>
    <property type="match status" value="2"/>
</dbReference>
<evidence type="ECO:0000256" key="6">
    <source>
        <dbReference type="SAM" id="Coils"/>
    </source>
</evidence>
<dbReference type="GO" id="GO:0034587">
    <property type="term" value="P:piRNA processing"/>
    <property type="evidence" value="ECO:0007669"/>
    <property type="project" value="TreeGrafter"/>
</dbReference>
<sequence length="448" mass="51650">MAKFINAMDGFSLSDLTLKDGLVFETDNNYDNLDDDEFGYSEDLPLTNEEALNLLNMDDFQDEDDYNDDNDTTNPVTICGISFEKLKTKMTDIFGNGKVMKLIKQKGVGNVVPHDAQVTIKYVGHFEYRDEPFDSSFIRGEAETFYLNQGMLIPGLEIAIASMQKHEIAIFIIHPDLAYGKYGCPPRVPPNEEILFIVHLVDYVDNGSIDSFKLLSLEERKKLSNVVKSIEAKFNTAKYCFNKKKIKQAIREYSKALYLLEEAELNNQEEEDKAKTLLSRGYNNLAVCYNMENMPRRVCNACNKVPIPTAKTYFNYGRALGRMGEYSRAMEKLQIALKMEPKNKETVKEIKLINEKQRKYLEIEKRFYGSCLKSERKGKEHLSSFEKVVYEMCEAFSQDNQILRQPLPECLTPEEDKFIREQAAVFGLIVTTHQRYGREITYLSKPNY</sequence>
<evidence type="ECO:0000256" key="5">
    <source>
        <dbReference type="PROSITE-ProRule" id="PRU00339"/>
    </source>
</evidence>
<evidence type="ECO:0000256" key="4">
    <source>
        <dbReference type="PROSITE-ProRule" id="PRU00277"/>
    </source>
</evidence>
<dbReference type="GO" id="GO:0005737">
    <property type="term" value="C:cytoplasm"/>
    <property type="evidence" value="ECO:0007669"/>
    <property type="project" value="TreeGrafter"/>
</dbReference>
<keyword evidence="9" id="KW-1185">Reference proteome</keyword>
<evidence type="ECO:0000256" key="1">
    <source>
        <dbReference type="ARBA" id="ARBA00009648"/>
    </source>
</evidence>
<name>A0A310SIH5_9HYME</name>
<dbReference type="Pfam" id="PF00254">
    <property type="entry name" value="FKBP_C"/>
    <property type="match status" value="1"/>
</dbReference>
<dbReference type="EMBL" id="KQ759870">
    <property type="protein sequence ID" value="OAD62431.1"/>
    <property type="molecule type" value="Genomic_DNA"/>
</dbReference>
<dbReference type="Gene3D" id="3.10.50.40">
    <property type="match status" value="1"/>
</dbReference>
<evidence type="ECO:0000313" key="9">
    <source>
        <dbReference type="Proteomes" id="UP000250275"/>
    </source>
</evidence>
<dbReference type="PROSITE" id="PS50059">
    <property type="entry name" value="FKBP_PPIASE"/>
    <property type="match status" value="1"/>
</dbReference>
<dbReference type="SUPFAM" id="SSF54534">
    <property type="entry name" value="FKBP-like"/>
    <property type="match status" value="1"/>
</dbReference>